<keyword evidence="8" id="KW-1185">Reference proteome</keyword>
<organism evidence="7 8">
    <name type="scientific">Duncaniella muris</name>
    <dbReference type="NCBI Taxonomy" id="2094150"/>
    <lineage>
        <taxon>Bacteria</taxon>
        <taxon>Pseudomonadati</taxon>
        <taxon>Bacteroidota</taxon>
        <taxon>Bacteroidia</taxon>
        <taxon>Bacteroidales</taxon>
        <taxon>Muribaculaceae</taxon>
        <taxon>Duncaniella</taxon>
    </lineage>
</organism>
<comment type="caution">
    <text evidence="7">The sequence shown here is derived from an EMBL/GenBank/DDBJ whole genome shotgun (WGS) entry which is preliminary data.</text>
</comment>
<evidence type="ECO:0000256" key="2">
    <source>
        <dbReference type="ARBA" id="ARBA00022692"/>
    </source>
</evidence>
<evidence type="ECO:0000313" key="8">
    <source>
        <dbReference type="Proteomes" id="UP000244905"/>
    </source>
</evidence>
<evidence type="ECO:0000259" key="6">
    <source>
        <dbReference type="Pfam" id="PF04357"/>
    </source>
</evidence>
<dbReference type="PANTHER" id="PTHR30441:SF8">
    <property type="entry name" value="DUF748 DOMAIN-CONTAINING PROTEIN"/>
    <property type="match status" value="1"/>
</dbReference>
<gene>
    <name evidence="7" type="ORF">C5O23_02520</name>
</gene>
<reference evidence="8" key="1">
    <citation type="submission" date="2018-02" db="EMBL/GenBank/DDBJ databases">
        <authorList>
            <person name="Clavel T."/>
            <person name="Strowig T."/>
        </authorList>
    </citation>
    <scope>NUCLEOTIDE SEQUENCE [LARGE SCALE GENOMIC DNA]</scope>
    <source>
        <strain evidence="8">DSM 103720</strain>
    </source>
</reference>
<feature type="compositionally biased region" description="Basic and acidic residues" evidence="5">
    <location>
        <begin position="1502"/>
        <end position="1515"/>
    </location>
</feature>
<dbReference type="Proteomes" id="UP000244905">
    <property type="component" value="Unassembled WGS sequence"/>
</dbReference>
<dbReference type="InterPro" id="IPR007452">
    <property type="entry name" value="TamB_C"/>
</dbReference>
<evidence type="ECO:0000256" key="4">
    <source>
        <dbReference type="ARBA" id="ARBA00023136"/>
    </source>
</evidence>
<dbReference type="Pfam" id="PF04357">
    <property type="entry name" value="TamB"/>
    <property type="match status" value="1"/>
</dbReference>
<evidence type="ECO:0000256" key="5">
    <source>
        <dbReference type="SAM" id="MobiDB-lite"/>
    </source>
</evidence>
<feature type="region of interest" description="Disordered" evidence="5">
    <location>
        <begin position="1481"/>
        <end position="1515"/>
    </location>
</feature>
<evidence type="ECO:0000313" key="7">
    <source>
        <dbReference type="EMBL" id="PWB03602.1"/>
    </source>
</evidence>
<protein>
    <recommendedName>
        <fullName evidence="6">Translocation and assembly module TamB C-terminal domain-containing protein</fullName>
    </recommendedName>
</protein>
<dbReference type="GO" id="GO:0009306">
    <property type="term" value="P:protein secretion"/>
    <property type="evidence" value="ECO:0007669"/>
    <property type="project" value="InterPro"/>
</dbReference>
<dbReference type="EMBL" id="PUEC01000004">
    <property type="protein sequence ID" value="PWB03602.1"/>
    <property type="molecule type" value="Genomic_DNA"/>
</dbReference>
<evidence type="ECO:0000256" key="3">
    <source>
        <dbReference type="ARBA" id="ARBA00022989"/>
    </source>
</evidence>
<accession>A0A2V1IQR1</accession>
<keyword evidence="2" id="KW-0812">Transmembrane</keyword>
<comment type="subcellular location">
    <subcellularLocation>
        <location evidence="1">Membrane</location>
        <topology evidence="1">Single-pass membrane protein</topology>
    </subcellularLocation>
</comment>
<keyword evidence="3" id="KW-1133">Transmembrane helix</keyword>
<evidence type="ECO:0000256" key="1">
    <source>
        <dbReference type="ARBA" id="ARBA00004167"/>
    </source>
</evidence>
<name>A0A2V1IQR1_9BACT</name>
<dbReference type="InterPro" id="IPR052894">
    <property type="entry name" value="AsmA-related"/>
</dbReference>
<feature type="domain" description="Translocation and assembly module TamB C-terminal" evidence="6">
    <location>
        <begin position="1024"/>
        <end position="1471"/>
    </location>
</feature>
<dbReference type="GO" id="GO:0005886">
    <property type="term" value="C:plasma membrane"/>
    <property type="evidence" value="ECO:0007669"/>
    <property type="project" value="InterPro"/>
</dbReference>
<dbReference type="GO" id="GO:0090313">
    <property type="term" value="P:regulation of protein targeting to membrane"/>
    <property type="evidence" value="ECO:0007669"/>
    <property type="project" value="TreeGrafter"/>
</dbReference>
<keyword evidence="4" id="KW-0472">Membrane</keyword>
<sequence length="1515" mass="166639">MIILVLPVAVPLILYVALSLPSVQGSIARTAEKELTGLLGTEVSVGSVSIAPFNRVVLSDVGVKDPRGETALQIGHLGAGIKLFEGLWNRRIVITYVEIIDLDLNLYRQSRQTPLNIQPIIDRFKKDEDNGPSKFDLAVNLLVIRRSGLTYDVRDAAPADSGRFDPAHIRVDGLRADLCAPRISDSRIEVEIKRMAAAEKSGLALKELRADVLADMESLTIENLAVELNNSRLALNDLTLQSPLGGGFDLKNALRSPVETLSETYLTLSDLSPFVRGLEDIDVRVDVEIETSGRADSISLEHFDLYIPESQAHLSAHGLIKGLLHAKDSLSVDLRRLNVRTSVPKALDYLSKPASPLNHLYRKLSALAPLGDINLLGDLSLTPESIDFNGALDTDCGNIDIDCGIFKNRTGGPLELDGVISSMAFMPSELHKSLAPLSNIAFDAKADLVISGSRNIKGIAELSVPELTWNGTDFADINANADFRGNSVDATVRSSSPALDFSVSGGAELSGTMPLTELYAQVNNISLDPFVKGGRLKGDLSFEFDGSVRGRNPDVINGWIKVSDFRFSGRNDKSLSIPRLELDAHTGDSARSIMLRSPQVDADLSGHFSLRNIANDVKAVIAKVYPALLPADSCREISEFQYDLDLRIKEDSTISKFLGLPADIIYPISVRSFGRGGETASVGLDIDAPYLRNKDKLIEGTRLSVMLDAISKHSDVTAHTSFPTKNGMLDLRIGSEGSVDSLGTSILWKIDREEDYHGNFDFATLFSRSEDSKDLLTDISVATSQMVFNDSSWTVNPALVHVMPGRISVEGLGGHRAGQSLNIHGVASADSIDRLIVDLDAIDIDYIFDSLNMSDAVQFGGRATGSFYGMKLLSGDPVLYTPRLKVEGLKYNGCVMGDGDIRSYWDNGNKAVRIMAEIVGGGGSKSEVDGVIKPMSSELDFTFKADRAPVGFMEPFMAAFTSKVTGEVSGEARLYGTFKDLDLYGDIYAKDLSLKLDFTNTTYTTTDSVHLRPGMISFDNVRLTDCNGKTAKLNGYVAHKYFHDPTFRFDITDARDFLVYDINENQTEDPWFGLIYGNGKASVSGVPGRVDINVAMSTAEQSTFSFVMSDAEQAIDYQFITLRDKNKAYKDSIAALDPTPLIVRQLRERIRRQEEQTSSDYAMTFDVGINPSVAVNLIMDPVGGDKITAYGSGQLRMSYNSSDGDLRMYGDYKINHGTYNFTLQDLIIKEFKIREGSKITFLGDPYSALLDITASYSVNANLSDLDESFLEDRELNRTSVPVDALMMVRGDIRQPEITFDLDFPTLTRDTYRKVRSIVSTEDMMNRQIIYLLALNKFYTPDYMTATHGNELVSVASSTISSRLSSMLGQLSDNWSIAPAIRSDRGDFSDVEVEVALSSHLLNNRLLLNGNFGYRDNSMNNNSFIGDFDIRYLLNRAGTIQLKAYNRYNDQNYYLKSALTTQGVGIVFKRDFDNIFSFLKPKKKAKKKDREDDQSDSPAPADAAKKEESDSEKSGE</sequence>
<dbReference type="PANTHER" id="PTHR30441">
    <property type="entry name" value="DUF748 DOMAIN-CONTAINING PROTEIN"/>
    <property type="match status" value="1"/>
</dbReference>
<proteinExistence type="predicted"/>